<evidence type="ECO:0000256" key="2">
    <source>
        <dbReference type="ARBA" id="ARBA00022448"/>
    </source>
</evidence>
<dbReference type="GO" id="GO:0055085">
    <property type="term" value="P:transmembrane transport"/>
    <property type="evidence" value="ECO:0007669"/>
    <property type="project" value="InterPro"/>
</dbReference>
<dbReference type="InterPro" id="IPR000515">
    <property type="entry name" value="MetI-like"/>
</dbReference>
<feature type="transmembrane region" description="Helical" evidence="7">
    <location>
        <begin position="270"/>
        <end position="293"/>
    </location>
</feature>
<feature type="transmembrane region" description="Helical" evidence="7">
    <location>
        <begin position="181"/>
        <end position="201"/>
    </location>
</feature>
<evidence type="ECO:0000259" key="8">
    <source>
        <dbReference type="PROSITE" id="PS50928"/>
    </source>
</evidence>
<dbReference type="SUPFAM" id="SSF161098">
    <property type="entry name" value="MetI-like"/>
    <property type="match status" value="1"/>
</dbReference>
<keyword evidence="6 7" id="KW-0472">Membrane</keyword>
<gene>
    <name evidence="9" type="ORF">B5766_05100</name>
</gene>
<proteinExistence type="inferred from homology"/>
<dbReference type="CDD" id="cd06261">
    <property type="entry name" value="TM_PBP2"/>
    <property type="match status" value="1"/>
</dbReference>
<dbReference type="PANTHER" id="PTHR43744">
    <property type="entry name" value="ABC TRANSPORTER PERMEASE PROTEIN MG189-RELATED-RELATED"/>
    <property type="match status" value="1"/>
</dbReference>
<dbReference type="InterPro" id="IPR035906">
    <property type="entry name" value="MetI-like_sf"/>
</dbReference>
<comment type="caution">
    <text evidence="9">The sequence shown here is derived from an EMBL/GenBank/DDBJ whole genome shotgun (WGS) entry which is preliminary data.</text>
</comment>
<evidence type="ECO:0000256" key="7">
    <source>
        <dbReference type="RuleBase" id="RU363032"/>
    </source>
</evidence>
<accession>A0A2A6FSL6</accession>
<evidence type="ECO:0000313" key="9">
    <source>
        <dbReference type="EMBL" id="PDQ35591.1"/>
    </source>
</evidence>
<keyword evidence="3" id="KW-1003">Cell membrane</keyword>
<dbReference type="Gene3D" id="1.10.3720.10">
    <property type="entry name" value="MetI-like"/>
    <property type="match status" value="1"/>
</dbReference>
<evidence type="ECO:0000256" key="4">
    <source>
        <dbReference type="ARBA" id="ARBA00022692"/>
    </source>
</evidence>
<dbReference type="Pfam" id="PF00528">
    <property type="entry name" value="BPD_transp_1"/>
    <property type="match status" value="1"/>
</dbReference>
<name>A0A2A6FSL6_9MICO</name>
<feature type="domain" description="ABC transmembrane type-1" evidence="8">
    <location>
        <begin position="146"/>
        <end position="337"/>
    </location>
</feature>
<dbReference type="PROSITE" id="PS50928">
    <property type="entry name" value="ABC_TM1"/>
    <property type="match status" value="1"/>
</dbReference>
<dbReference type="EMBL" id="NAEP01000031">
    <property type="protein sequence ID" value="PDQ35591.1"/>
    <property type="molecule type" value="Genomic_DNA"/>
</dbReference>
<keyword evidence="4 7" id="KW-0812">Transmembrane</keyword>
<evidence type="ECO:0000256" key="5">
    <source>
        <dbReference type="ARBA" id="ARBA00022989"/>
    </source>
</evidence>
<dbReference type="Proteomes" id="UP000219994">
    <property type="component" value="Unassembled WGS sequence"/>
</dbReference>
<comment type="subcellular location">
    <subcellularLocation>
        <location evidence="1 7">Cell membrane</location>
        <topology evidence="1 7">Multi-pass membrane protein</topology>
    </subcellularLocation>
</comment>
<reference evidence="10" key="1">
    <citation type="submission" date="2017-03" db="EMBL/GenBank/DDBJ databases">
        <authorList>
            <person name="Lund M.B."/>
        </authorList>
    </citation>
    <scope>NUCLEOTIDE SEQUENCE [LARGE SCALE GENOMIC DNA]</scope>
</reference>
<evidence type="ECO:0000256" key="3">
    <source>
        <dbReference type="ARBA" id="ARBA00022475"/>
    </source>
</evidence>
<keyword evidence="2 7" id="KW-0813">Transport</keyword>
<dbReference type="GO" id="GO:0005886">
    <property type="term" value="C:plasma membrane"/>
    <property type="evidence" value="ECO:0007669"/>
    <property type="project" value="UniProtKB-SubCell"/>
</dbReference>
<dbReference type="AlphaFoldDB" id="A0A2A6FSL6"/>
<evidence type="ECO:0000256" key="1">
    <source>
        <dbReference type="ARBA" id="ARBA00004651"/>
    </source>
</evidence>
<organism evidence="9 10">
    <name type="scientific">Candidatus Lumbricidiphila eiseniae</name>
    <dbReference type="NCBI Taxonomy" id="1969409"/>
    <lineage>
        <taxon>Bacteria</taxon>
        <taxon>Bacillati</taxon>
        <taxon>Actinomycetota</taxon>
        <taxon>Actinomycetes</taxon>
        <taxon>Micrococcales</taxon>
        <taxon>Microbacteriaceae</taxon>
        <taxon>Candidatus Lumbricidiphila</taxon>
    </lineage>
</organism>
<feature type="transmembrane region" description="Helical" evidence="7">
    <location>
        <begin position="207"/>
        <end position="224"/>
    </location>
</feature>
<keyword evidence="5 7" id="KW-1133">Transmembrane helix</keyword>
<dbReference type="PANTHER" id="PTHR43744:SF12">
    <property type="entry name" value="ABC TRANSPORTER PERMEASE PROTEIN MG189-RELATED"/>
    <property type="match status" value="1"/>
</dbReference>
<feature type="transmembrane region" description="Helical" evidence="7">
    <location>
        <begin position="145"/>
        <end position="169"/>
    </location>
</feature>
<sequence>MPLLSQSSISITRHSRAKLPSWLVRQPCFCLSRRSCSSLDFSALRKRAGVPSVISARTLRGNDRGGVKFPAPRTGARALRGNYGAGALRHGILVVAGIIALAPVYLMITGSVKTQDAFLTSPWALPQSLSFHAYDTVFNDQFMQWFMNSMIVTAGAVALTMVCGSLAAWGLVNWPFRGRDTILGVTVSLMVVPPVVLLIPLFQAGAALGWISTFQIVILIYLGLMLPFSIYLLANFFTTIPAALLEAAALDGASPLQVFRKIVLPLSGPPIATLVVVNLLWAWNELLLALVFLQSHDTKTLMVGITGFHSRYSLDIPSVMAGMTVATLPLVIAYLFGQRYFIKGLTAGGLKGE</sequence>
<protein>
    <recommendedName>
        <fullName evidence="8">ABC transmembrane type-1 domain-containing protein</fullName>
    </recommendedName>
</protein>
<feature type="transmembrane region" description="Helical" evidence="7">
    <location>
        <begin position="87"/>
        <end position="108"/>
    </location>
</feature>
<evidence type="ECO:0000313" key="10">
    <source>
        <dbReference type="Proteomes" id="UP000219994"/>
    </source>
</evidence>
<comment type="similarity">
    <text evidence="7">Belongs to the binding-protein-dependent transport system permease family.</text>
</comment>
<feature type="transmembrane region" description="Helical" evidence="7">
    <location>
        <begin position="314"/>
        <end position="336"/>
    </location>
</feature>
<evidence type="ECO:0000256" key="6">
    <source>
        <dbReference type="ARBA" id="ARBA00023136"/>
    </source>
</evidence>